<evidence type="ECO:0000313" key="2">
    <source>
        <dbReference type="Proteomes" id="UP000245626"/>
    </source>
</evidence>
<accession>A0ACD0P169</accession>
<keyword evidence="2" id="KW-1185">Reference proteome</keyword>
<dbReference type="Proteomes" id="UP000245626">
    <property type="component" value="Unassembled WGS sequence"/>
</dbReference>
<gene>
    <name evidence="1" type="ORF">IE53DRAFT_38774</name>
</gene>
<proteinExistence type="predicted"/>
<organism evidence="1 2">
    <name type="scientific">Violaceomyces palustris</name>
    <dbReference type="NCBI Taxonomy" id="1673888"/>
    <lineage>
        <taxon>Eukaryota</taxon>
        <taxon>Fungi</taxon>
        <taxon>Dikarya</taxon>
        <taxon>Basidiomycota</taxon>
        <taxon>Ustilaginomycotina</taxon>
        <taxon>Ustilaginomycetes</taxon>
        <taxon>Violaceomycetales</taxon>
        <taxon>Violaceomycetaceae</taxon>
        <taxon>Violaceomyces</taxon>
    </lineage>
</organism>
<evidence type="ECO:0000313" key="1">
    <source>
        <dbReference type="EMBL" id="PWN51735.1"/>
    </source>
</evidence>
<sequence>MAFVPPSSYHNPTSISAPKPTTATSINGLASTSPSSPCSIGRIGSKPAKDGANRGNSSVSADQPDPIPSGKAFATSLSDFALPSPSSLRTSTAPISIPSSPSRLLTSPDLIGVAMAGGLDSYPLLRRTAASAVVNGNRLRRSSMLGQEVTPFVLDSFEAGESLVEANSDGDGDGSPAPSPGKLADRQQVSLVPPSSNPSSLPKSARQIGFRPVSLKGSHLSPSENSGMEGSSSTIVSGSKFSSNPPSVQDLLPSHHQRRVPSPSPEGVDQNVCRPEKGQGFLDHPSLTSGGETEAWAIAGTTSDDMDEDAGMQVDNPSDAPHRGNVVTPTTPPRNSVNGGSCIPAEGSSDSPGAMIGGRTASGSGGNTPGSAGRTGVVRRAVNRRGNLFPKDKGVLRVAASLQDEKRPEDSEIASEAKLQRRIGEEFPMPRTPRLNRASSPFLGGLFPSPAQRWDDDDDESGLLEGVGFGQGADEIYPSSEEDERDGTFQNSESGGAGVDSDGETEMADGTTASFTGSVPISNNKRTNLWMGFRETKPHTRASPGADKLLRSRTPAGSLSGPGHSFPMDIETSPHTTMISPGPWGRNAKRKMGDERYEPYATSAYKRRAVSPMTLFPSSTLSLNGSVIGGGQHSPSLQASAAFNSANSSNPTSALPTPTPFSMPSPTAPYCLTSISSAANVPGAVAVSTVSTSFGTNQGSSLGYFTHQRGNGGGSGNYGGLKNASSSRATSPATRPSTPINGSSSINGPPGISSVLGSSTSGNQVGGVGGGGGGGLNGPGASPSLLATSAGSSGKMGIGIIQGSGPGYGSGALGLSLSGNSASLVNGLLGKAKAKGIGIGIGRDEDEGEDMDEGVRMMGLG</sequence>
<name>A0ACD0P169_9BASI</name>
<reference evidence="1 2" key="1">
    <citation type="journal article" date="2018" name="Mol. Biol. Evol.">
        <title>Broad Genomic Sampling Reveals a Smut Pathogenic Ancestry of the Fungal Clade Ustilaginomycotina.</title>
        <authorList>
            <person name="Kijpornyongpan T."/>
            <person name="Mondo S.J."/>
            <person name="Barry K."/>
            <person name="Sandor L."/>
            <person name="Lee J."/>
            <person name="Lipzen A."/>
            <person name="Pangilinan J."/>
            <person name="LaButti K."/>
            <person name="Hainaut M."/>
            <person name="Henrissat B."/>
            <person name="Grigoriev I.V."/>
            <person name="Spatafora J.W."/>
            <person name="Aime M.C."/>
        </authorList>
    </citation>
    <scope>NUCLEOTIDE SEQUENCE [LARGE SCALE GENOMIC DNA]</scope>
    <source>
        <strain evidence="1 2">SA 807</strain>
    </source>
</reference>
<dbReference type="EMBL" id="KZ819821">
    <property type="protein sequence ID" value="PWN51735.1"/>
    <property type="molecule type" value="Genomic_DNA"/>
</dbReference>
<protein>
    <submittedName>
        <fullName evidence="1">Uncharacterized protein</fullName>
    </submittedName>
</protein>